<dbReference type="InterPro" id="IPR032694">
    <property type="entry name" value="CopC/D"/>
</dbReference>
<keyword evidence="3 6" id="KW-0812">Transmembrane</keyword>
<dbReference type="PANTHER" id="PTHR34820">
    <property type="entry name" value="INNER MEMBRANE PROTEIN YEBZ"/>
    <property type="match status" value="1"/>
</dbReference>
<feature type="transmembrane region" description="Helical" evidence="6">
    <location>
        <begin position="248"/>
        <end position="271"/>
    </location>
</feature>
<dbReference type="KEGG" id="reb:XU06_00665"/>
<feature type="transmembrane region" description="Helical" evidence="6">
    <location>
        <begin position="71"/>
        <end position="94"/>
    </location>
</feature>
<feature type="transmembrane region" description="Helical" evidence="6">
    <location>
        <begin position="179"/>
        <end position="203"/>
    </location>
</feature>
<evidence type="ECO:0000313" key="9">
    <source>
        <dbReference type="EMBL" id="QIP37402.1"/>
    </source>
</evidence>
<feature type="transmembrane region" description="Helical" evidence="6">
    <location>
        <begin position="148"/>
        <end position="167"/>
    </location>
</feature>
<proteinExistence type="predicted"/>
<evidence type="ECO:0000313" key="11">
    <source>
        <dbReference type="Proteomes" id="UP000627573"/>
    </source>
</evidence>
<feature type="domain" description="Copper resistance protein D" evidence="7">
    <location>
        <begin position="211"/>
        <end position="309"/>
    </location>
</feature>
<feature type="transmembrane region" description="Helical" evidence="6">
    <location>
        <begin position="121"/>
        <end position="141"/>
    </location>
</feature>
<dbReference type="Proteomes" id="UP000502345">
    <property type="component" value="Chromosome"/>
</dbReference>
<dbReference type="GO" id="GO:0006825">
    <property type="term" value="P:copper ion transport"/>
    <property type="evidence" value="ECO:0007669"/>
    <property type="project" value="InterPro"/>
</dbReference>
<dbReference type="PANTHER" id="PTHR34820:SF4">
    <property type="entry name" value="INNER MEMBRANE PROTEIN YEBZ"/>
    <property type="match status" value="1"/>
</dbReference>
<evidence type="ECO:0000259" key="7">
    <source>
        <dbReference type="Pfam" id="PF05425"/>
    </source>
</evidence>
<organism evidence="8 11">
    <name type="scientific">Rhodococcus erythropolis</name>
    <name type="common">Arthrobacter picolinophilus</name>
    <dbReference type="NCBI Taxonomy" id="1833"/>
    <lineage>
        <taxon>Bacteria</taxon>
        <taxon>Bacillati</taxon>
        <taxon>Actinomycetota</taxon>
        <taxon>Actinomycetes</taxon>
        <taxon>Mycobacteriales</taxon>
        <taxon>Nocardiaceae</taxon>
        <taxon>Rhodococcus</taxon>
        <taxon>Rhodococcus erythropolis group</taxon>
    </lineage>
</organism>
<feature type="transmembrane region" description="Helical" evidence="6">
    <location>
        <begin position="292"/>
        <end position="310"/>
    </location>
</feature>
<name>A0A0E4A1D5_RHOER</name>
<comment type="subcellular location">
    <subcellularLocation>
        <location evidence="1">Cell membrane</location>
        <topology evidence="1">Multi-pass membrane protein</topology>
    </subcellularLocation>
</comment>
<dbReference type="InterPro" id="IPR008457">
    <property type="entry name" value="Cu-R_CopD_dom"/>
</dbReference>
<evidence type="ECO:0000256" key="4">
    <source>
        <dbReference type="ARBA" id="ARBA00022989"/>
    </source>
</evidence>
<dbReference type="AlphaFoldDB" id="A0A0E4A1D5"/>
<keyword evidence="5 6" id="KW-0472">Membrane</keyword>
<dbReference type="Proteomes" id="UP000627573">
    <property type="component" value="Unassembled WGS sequence"/>
</dbReference>
<reference evidence="8 11" key="2">
    <citation type="submission" date="2020-12" db="EMBL/GenBank/DDBJ databases">
        <title>Draft genome sequence of furan degrading bacterial strain FUR100.</title>
        <authorList>
            <person name="Woiski C."/>
        </authorList>
    </citation>
    <scope>NUCLEOTIDE SEQUENCE [LARGE SCALE GENOMIC DNA]</scope>
    <source>
        <strain evidence="8 11">FUR100</strain>
    </source>
</reference>
<feature type="transmembrane region" description="Helical" evidence="6">
    <location>
        <begin position="215"/>
        <end position="236"/>
    </location>
</feature>
<reference evidence="9 10" key="1">
    <citation type="submission" date="2020-03" db="EMBL/GenBank/DDBJ databases">
        <title>Screen low temperature-resistant strains for efficient degradation of petroleum hydrocarbons under the low temperature.</title>
        <authorList>
            <person name="Wang Y."/>
            <person name="Chen J."/>
        </authorList>
    </citation>
    <scope>NUCLEOTIDE SEQUENCE [LARGE SCALE GENOMIC DNA]</scope>
    <source>
        <strain evidence="9 10">KB1</strain>
    </source>
</reference>
<evidence type="ECO:0000256" key="3">
    <source>
        <dbReference type="ARBA" id="ARBA00022692"/>
    </source>
</evidence>
<evidence type="ECO:0000313" key="8">
    <source>
        <dbReference type="EMBL" id="MBH5143300.1"/>
    </source>
</evidence>
<evidence type="ECO:0000256" key="5">
    <source>
        <dbReference type="ARBA" id="ARBA00023136"/>
    </source>
</evidence>
<keyword evidence="2" id="KW-1003">Cell membrane</keyword>
<dbReference type="EMBL" id="JAECSB010000035">
    <property type="protein sequence ID" value="MBH5143300.1"/>
    <property type="molecule type" value="Genomic_DNA"/>
</dbReference>
<accession>A0A0E4A1D5</accession>
<feature type="transmembrane region" description="Helical" evidence="6">
    <location>
        <begin position="7"/>
        <end position="27"/>
    </location>
</feature>
<dbReference type="GeneID" id="57483983"/>
<evidence type="ECO:0000313" key="10">
    <source>
        <dbReference type="Proteomes" id="UP000502345"/>
    </source>
</evidence>
<evidence type="ECO:0000256" key="2">
    <source>
        <dbReference type="ARBA" id="ARBA00022475"/>
    </source>
</evidence>
<dbReference type="RefSeq" id="WP_019746330.1">
    <property type="nucleotide sequence ID" value="NZ_CP011295.1"/>
</dbReference>
<dbReference type="EMBL" id="CP050124">
    <property type="protein sequence ID" value="QIP37402.1"/>
    <property type="molecule type" value="Genomic_DNA"/>
</dbReference>
<sequence length="313" mass="32607">MTGTANRWWLLFAVPTALLGVLIAWGLASPSGPESSSTVRVLAIGCGSLTLGIATLAWMGRSERRPATTPAIMWTQLTAAAAVWLVAEITLLVLNAAAADGAPVTSLTIGHFGAFVSEVNVGRVGVAIIACAFAVVCYGIYGFTNPETVPVAPALVVSALALAARPITGHMAQQSFGSILDAVHVLAAALWFGVLAALALAVPSRGAWAIWLPRYSALAWRCVLALVVTGIVNAVVRLDSLSAFYDTAYGRVILAKIVAIAMLVALGWWWRRTWVVASAAHRMSSDGSLRRAIGEVVFMAIAFGLAAALATTA</sequence>
<evidence type="ECO:0000256" key="6">
    <source>
        <dbReference type="SAM" id="Phobius"/>
    </source>
</evidence>
<gene>
    <name evidence="9" type="ORF">G9444_0158</name>
    <name evidence="8" type="ORF">I3517_11785</name>
</gene>
<feature type="transmembrane region" description="Helical" evidence="6">
    <location>
        <begin position="39"/>
        <end position="59"/>
    </location>
</feature>
<dbReference type="GO" id="GO:0005886">
    <property type="term" value="C:plasma membrane"/>
    <property type="evidence" value="ECO:0007669"/>
    <property type="project" value="UniProtKB-SubCell"/>
</dbReference>
<protein>
    <submittedName>
        <fullName evidence="8">CopD family protein</fullName>
    </submittedName>
    <submittedName>
        <fullName evidence="9">Copper resistance D domain-containing protein</fullName>
    </submittedName>
</protein>
<dbReference type="Pfam" id="PF05425">
    <property type="entry name" value="CopD"/>
    <property type="match status" value="1"/>
</dbReference>
<keyword evidence="4 6" id="KW-1133">Transmembrane helix</keyword>
<evidence type="ECO:0000256" key="1">
    <source>
        <dbReference type="ARBA" id="ARBA00004651"/>
    </source>
</evidence>
<keyword evidence="11" id="KW-1185">Reference proteome</keyword>